<evidence type="ECO:0000313" key="2">
    <source>
        <dbReference type="Proteomes" id="UP001239111"/>
    </source>
</evidence>
<organism evidence="1 2">
    <name type="scientific">Eretmocerus hayati</name>
    <dbReference type="NCBI Taxonomy" id="131215"/>
    <lineage>
        <taxon>Eukaryota</taxon>
        <taxon>Metazoa</taxon>
        <taxon>Ecdysozoa</taxon>
        <taxon>Arthropoda</taxon>
        <taxon>Hexapoda</taxon>
        <taxon>Insecta</taxon>
        <taxon>Pterygota</taxon>
        <taxon>Neoptera</taxon>
        <taxon>Endopterygota</taxon>
        <taxon>Hymenoptera</taxon>
        <taxon>Apocrita</taxon>
        <taxon>Proctotrupomorpha</taxon>
        <taxon>Chalcidoidea</taxon>
        <taxon>Aphelinidae</taxon>
        <taxon>Aphelininae</taxon>
        <taxon>Eretmocerus</taxon>
    </lineage>
</organism>
<gene>
    <name evidence="1" type="ORF">QAD02_004086</name>
</gene>
<accession>A0ACC2NPK4</accession>
<dbReference type="Proteomes" id="UP001239111">
    <property type="component" value="Chromosome 3"/>
</dbReference>
<protein>
    <submittedName>
        <fullName evidence="1">Uncharacterized protein</fullName>
    </submittedName>
</protein>
<evidence type="ECO:0000313" key="1">
    <source>
        <dbReference type="EMBL" id="KAJ8672826.1"/>
    </source>
</evidence>
<keyword evidence="2" id="KW-1185">Reference proteome</keyword>
<name>A0ACC2NPK4_9HYME</name>
<dbReference type="EMBL" id="CM056743">
    <property type="protein sequence ID" value="KAJ8672826.1"/>
    <property type="molecule type" value="Genomic_DNA"/>
</dbReference>
<sequence length="174" mass="20430">MDHDLFEGIVPKNLYLAMQYLFKKKWIKPSLLNYGLNNIQFPNESKIFIPTIKINPKKKLTGSFAQISRLLRISPIAMVDHVRDENYLVWRMILELRQMPAVKVWHAKRQERRSVPYKYDAQLEIKDLIARDSIKLGIQGHKIVLEGDGTWIDDDESLECFREEILICLTCGEE</sequence>
<comment type="caution">
    <text evidence="1">The sequence shown here is derived from an EMBL/GenBank/DDBJ whole genome shotgun (WGS) entry which is preliminary data.</text>
</comment>
<reference evidence="1" key="1">
    <citation type="submission" date="2023-04" db="EMBL/GenBank/DDBJ databases">
        <title>A chromosome-level genome assembly of the parasitoid wasp Eretmocerus hayati.</title>
        <authorList>
            <person name="Zhong Y."/>
            <person name="Liu S."/>
            <person name="Liu Y."/>
        </authorList>
    </citation>
    <scope>NUCLEOTIDE SEQUENCE</scope>
    <source>
        <strain evidence="1">ZJU_SS_LIU_2023</strain>
    </source>
</reference>
<proteinExistence type="predicted"/>